<dbReference type="EC" id="3.1.2.-" evidence="5"/>
<dbReference type="GO" id="GO:0016289">
    <property type="term" value="F:acyl-CoA hydrolase activity"/>
    <property type="evidence" value="ECO:0007669"/>
    <property type="project" value="UniProtKB-ARBA"/>
</dbReference>
<accession>A0A5E4XPH3</accession>
<dbReference type="NCBIfam" id="TIGR00369">
    <property type="entry name" value="unchar_dom_1"/>
    <property type="match status" value="1"/>
</dbReference>
<keyword evidence="2 5" id="KW-0378">Hydrolase</keyword>
<organism evidence="5 6">
    <name type="scientific">Pandoraea terrae</name>
    <dbReference type="NCBI Taxonomy" id="1537710"/>
    <lineage>
        <taxon>Bacteria</taxon>
        <taxon>Pseudomonadati</taxon>
        <taxon>Pseudomonadota</taxon>
        <taxon>Betaproteobacteria</taxon>
        <taxon>Burkholderiales</taxon>
        <taxon>Burkholderiaceae</taxon>
        <taxon>Pandoraea</taxon>
    </lineage>
</organism>
<dbReference type="InterPro" id="IPR003736">
    <property type="entry name" value="PAAI_dom"/>
</dbReference>
<dbReference type="AlphaFoldDB" id="A0A5E4XPH3"/>
<dbReference type="EMBL" id="CABPRZ010000018">
    <property type="protein sequence ID" value="VVE38194.1"/>
    <property type="molecule type" value="Genomic_DNA"/>
</dbReference>
<evidence type="ECO:0000313" key="5">
    <source>
        <dbReference type="EMBL" id="VVE38194.1"/>
    </source>
</evidence>
<dbReference type="PANTHER" id="PTHR42856">
    <property type="entry name" value="ACYL-COENZYME A THIOESTERASE PAAI"/>
    <property type="match status" value="1"/>
</dbReference>
<feature type="compositionally biased region" description="Low complexity" evidence="3">
    <location>
        <begin position="15"/>
        <end position="27"/>
    </location>
</feature>
<keyword evidence="6" id="KW-1185">Reference proteome</keyword>
<evidence type="ECO:0000256" key="3">
    <source>
        <dbReference type="SAM" id="MobiDB-lite"/>
    </source>
</evidence>
<proteinExistence type="inferred from homology"/>
<comment type="similarity">
    <text evidence="1">Belongs to the thioesterase PaaI family.</text>
</comment>
<dbReference type="Gene3D" id="3.10.129.10">
    <property type="entry name" value="Hotdog Thioesterase"/>
    <property type="match status" value="1"/>
</dbReference>
<evidence type="ECO:0000256" key="1">
    <source>
        <dbReference type="ARBA" id="ARBA00008324"/>
    </source>
</evidence>
<dbReference type="FunFam" id="3.10.129.10:FF:000022">
    <property type="entry name" value="Phenylacetic acid degradation protein"/>
    <property type="match status" value="1"/>
</dbReference>
<dbReference type="Pfam" id="PF03061">
    <property type="entry name" value="4HBT"/>
    <property type="match status" value="1"/>
</dbReference>
<evidence type="ECO:0000256" key="2">
    <source>
        <dbReference type="ARBA" id="ARBA00022801"/>
    </source>
</evidence>
<dbReference type="PANTHER" id="PTHR42856:SF1">
    <property type="entry name" value="ACYL-COENZYME A THIOESTERASE PAAI"/>
    <property type="match status" value="1"/>
</dbReference>
<feature type="domain" description="Thioesterase" evidence="4">
    <location>
        <begin position="78"/>
        <end position="150"/>
    </location>
</feature>
<evidence type="ECO:0000313" key="6">
    <source>
        <dbReference type="Proteomes" id="UP000414233"/>
    </source>
</evidence>
<dbReference type="NCBIfam" id="TIGR02286">
    <property type="entry name" value="PaaD"/>
    <property type="match status" value="1"/>
</dbReference>
<protein>
    <submittedName>
        <fullName evidence="5">Acyl-coenzyme A thioesterase PaaI</fullName>
        <ecNumber evidence="5">3.1.2.-</ecNumber>
    </submittedName>
</protein>
<dbReference type="InterPro" id="IPR011973">
    <property type="entry name" value="PaaD"/>
</dbReference>
<reference evidence="5 6" key="1">
    <citation type="submission" date="2019-08" db="EMBL/GenBank/DDBJ databases">
        <authorList>
            <person name="Peeters C."/>
        </authorList>
    </citation>
    <scope>NUCLEOTIDE SEQUENCE [LARGE SCALE GENOMIC DNA]</scope>
    <source>
        <strain evidence="5 6">LMG 30175</strain>
    </source>
</reference>
<evidence type="ECO:0000259" key="4">
    <source>
        <dbReference type="Pfam" id="PF03061"/>
    </source>
</evidence>
<gene>
    <name evidence="5" type="primary">paaI</name>
    <name evidence="5" type="ORF">PTE30175_03919</name>
</gene>
<dbReference type="CDD" id="cd03443">
    <property type="entry name" value="PaaI_thioesterase"/>
    <property type="match status" value="1"/>
</dbReference>
<dbReference type="SUPFAM" id="SSF54637">
    <property type="entry name" value="Thioesterase/thiol ester dehydrase-isomerase"/>
    <property type="match status" value="1"/>
</dbReference>
<dbReference type="Proteomes" id="UP000414233">
    <property type="component" value="Unassembled WGS sequence"/>
</dbReference>
<dbReference type="InterPro" id="IPR052723">
    <property type="entry name" value="Acyl-CoA_thioesterase_PaaI"/>
</dbReference>
<sequence>MTNPPPMSMQNAQHAPSTPSAATSADMTPDQLARAAGDAMYSADRCSQWLGIELQEIRPGYARMTMRVRDEFLNGHAICHGGLMFTLADSTFAFACNSHNINTVAAGCSIEFLKPVYGGDTLTAEASEQVLSGRYGIYDIRVTNAAGEVVAMFRGKSAQIKGNVV</sequence>
<dbReference type="InterPro" id="IPR006683">
    <property type="entry name" value="Thioestr_dom"/>
</dbReference>
<dbReference type="InterPro" id="IPR029069">
    <property type="entry name" value="HotDog_dom_sf"/>
</dbReference>
<name>A0A5E4XPH3_9BURK</name>
<feature type="region of interest" description="Disordered" evidence="3">
    <location>
        <begin position="1"/>
        <end position="27"/>
    </location>
</feature>